<dbReference type="InterPro" id="IPR039567">
    <property type="entry name" value="Gly-zipper"/>
</dbReference>
<organism evidence="3 4">
    <name type="scientific">Candidatus Nitrospira allomarina</name>
    <dbReference type="NCBI Taxonomy" id="3020900"/>
    <lineage>
        <taxon>Bacteria</taxon>
        <taxon>Pseudomonadati</taxon>
        <taxon>Nitrospirota</taxon>
        <taxon>Nitrospiria</taxon>
        <taxon>Nitrospirales</taxon>
        <taxon>Nitrospiraceae</taxon>
        <taxon>Nitrospira</taxon>
    </lineage>
</organism>
<evidence type="ECO:0000313" key="4">
    <source>
        <dbReference type="Proteomes" id="UP001302719"/>
    </source>
</evidence>
<dbReference type="Pfam" id="PF13488">
    <property type="entry name" value="Gly-zipper_Omp"/>
    <property type="match status" value="1"/>
</dbReference>
<accession>A0AA96JRV5</accession>
<evidence type="ECO:0000259" key="2">
    <source>
        <dbReference type="Pfam" id="PF13488"/>
    </source>
</evidence>
<dbReference type="EMBL" id="CP116967">
    <property type="protein sequence ID" value="WNM57523.1"/>
    <property type="molecule type" value="Genomic_DNA"/>
</dbReference>
<sequence>MRRYVIMGPMFGLGLLLLAPLLQAQTFVFPEKGQSPEQQELDDFTCFKWAKQQTGYDPEHPTLAAAPPPPSGGGGMRGAMGGAALGAIGGAIAGNAGEGAAIGAAAGGGLGMMRQRRAERGYQEEVQEASAKNQQTRATFDRAHNVCMEAKGYKIG</sequence>
<evidence type="ECO:0000313" key="3">
    <source>
        <dbReference type="EMBL" id="WNM57523.1"/>
    </source>
</evidence>
<gene>
    <name evidence="3" type="ORF">PP769_16360</name>
</gene>
<feature type="domain" description="Glycine zipper" evidence="2">
    <location>
        <begin position="78"/>
        <end position="113"/>
    </location>
</feature>
<dbReference type="RefSeq" id="WP_312642091.1">
    <property type="nucleotide sequence ID" value="NZ_CP116967.1"/>
</dbReference>
<protein>
    <submittedName>
        <fullName evidence="3">Glycine zipper domain-containing protein</fullName>
    </submittedName>
</protein>
<evidence type="ECO:0000256" key="1">
    <source>
        <dbReference type="SAM" id="MobiDB-lite"/>
    </source>
</evidence>
<keyword evidence="4" id="KW-1185">Reference proteome</keyword>
<proteinExistence type="predicted"/>
<reference evidence="3 4" key="1">
    <citation type="submission" date="2023-01" db="EMBL/GenBank/DDBJ databases">
        <title>Cultivation and genomic characterization of new, ubiquitous marine nitrite-oxidizing bacteria from the Nitrospirales.</title>
        <authorList>
            <person name="Mueller A.J."/>
            <person name="Daebeler A."/>
            <person name="Herbold C.W."/>
            <person name="Kirkegaard R.H."/>
            <person name="Daims H."/>
        </authorList>
    </citation>
    <scope>NUCLEOTIDE SEQUENCE [LARGE SCALE GENOMIC DNA]</scope>
    <source>
        <strain evidence="3 4">VA</strain>
    </source>
</reference>
<feature type="region of interest" description="Disordered" evidence="1">
    <location>
        <begin position="55"/>
        <end position="77"/>
    </location>
</feature>
<dbReference type="AlphaFoldDB" id="A0AA96JRV5"/>
<dbReference type="KEGG" id="nall:PP769_16360"/>
<name>A0AA96JRV5_9BACT</name>
<dbReference type="Proteomes" id="UP001302719">
    <property type="component" value="Chromosome"/>
</dbReference>